<dbReference type="InterPro" id="IPR004991">
    <property type="entry name" value="Aerolysin-like"/>
</dbReference>
<feature type="region of interest" description="Disordered" evidence="1">
    <location>
        <begin position="1"/>
        <end position="25"/>
    </location>
</feature>
<evidence type="ECO:0000256" key="1">
    <source>
        <dbReference type="SAM" id="MobiDB-lite"/>
    </source>
</evidence>
<organism evidence="2 3">
    <name type="scientific">Alternaria atra</name>
    <dbReference type="NCBI Taxonomy" id="119953"/>
    <lineage>
        <taxon>Eukaryota</taxon>
        <taxon>Fungi</taxon>
        <taxon>Dikarya</taxon>
        <taxon>Ascomycota</taxon>
        <taxon>Pezizomycotina</taxon>
        <taxon>Dothideomycetes</taxon>
        <taxon>Pleosporomycetidae</taxon>
        <taxon>Pleosporales</taxon>
        <taxon>Pleosporineae</taxon>
        <taxon>Pleosporaceae</taxon>
        <taxon>Alternaria</taxon>
        <taxon>Alternaria sect. Ulocladioides</taxon>
    </lineage>
</organism>
<dbReference type="Proteomes" id="UP000676310">
    <property type="component" value="Unassembled WGS sequence"/>
</dbReference>
<comment type="caution">
    <text evidence="2">The sequence shown here is derived from an EMBL/GenBank/DDBJ whole genome shotgun (WGS) entry which is preliminary data.</text>
</comment>
<dbReference type="SUPFAM" id="SSF56973">
    <property type="entry name" value="Aerolisin/ETX pore-forming domain"/>
    <property type="match status" value="1"/>
</dbReference>
<dbReference type="OrthoDB" id="4692089at2759"/>
<evidence type="ECO:0000313" key="2">
    <source>
        <dbReference type="EMBL" id="CAG5149848.1"/>
    </source>
</evidence>
<evidence type="ECO:0000313" key="3">
    <source>
        <dbReference type="Proteomes" id="UP000676310"/>
    </source>
</evidence>
<name>A0A8J2HVG9_9PLEO</name>
<accession>A0A8J2HVG9</accession>
<dbReference type="AlphaFoldDB" id="A0A8J2HVG9"/>
<dbReference type="RefSeq" id="XP_043166009.1">
    <property type="nucleotide sequence ID" value="XM_043310074.1"/>
</dbReference>
<dbReference type="EMBL" id="CAJRGZ010000015">
    <property type="protein sequence ID" value="CAG5149848.1"/>
    <property type="molecule type" value="Genomic_DNA"/>
</dbReference>
<proteinExistence type="predicted"/>
<dbReference type="Gene3D" id="2.170.15.10">
    <property type="entry name" value="Proaerolysin, chain A, domain 3"/>
    <property type="match status" value="1"/>
</dbReference>
<dbReference type="GeneID" id="67013916"/>
<keyword evidence="3" id="KW-1185">Reference proteome</keyword>
<gene>
    <name evidence="2" type="ORF">ALTATR162_LOCUS2468</name>
</gene>
<protein>
    <submittedName>
        <fullName evidence="2">Uncharacterized protein</fullName>
    </submittedName>
</protein>
<reference evidence="2" key="1">
    <citation type="submission" date="2021-05" db="EMBL/GenBank/DDBJ databases">
        <authorList>
            <person name="Stam R."/>
        </authorList>
    </citation>
    <scope>NUCLEOTIDE SEQUENCE</scope>
    <source>
        <strain evidence="2">CS162</strain>
    </source>
</reference>
<sequence>MQTVQEKVKSLTKLPSTSQQPPNLQSGRVRLYKDFDWNDNLWTEIDIYNGGYPATDRHRVNQKLFDTASWIAFNLPIGTVFTFMDHLPSKPGEHADLSDAGRTVDLVGTGQTEGFNLDQLGMNDKLSQFFWREVDLNLGAIEIFDDQDFTITYPHFAGLNPGHFMNTVLTNDADRTSSITASFAKEQTTQITTSTTDTYVTGIRAKHSASAEAGVGIVKATVGWKVEAKFDYTHEESKSYSETTTTKFGSEHPVKVPARSKQRVNVTFHTSRVNSKTYTTKAERWYARPVFGWQRDNTYSDAPYKRNETVQITVAGGLRGNIEVHFGKVEKL</sequence>
<dbReference type="Pfam" id="PF03318">
    <property type="entry name" value="ETX_MTX2"/>
    <property type="match status" value="1"/>
</dbReference>
<feature type="compositionally biased region" description="Polar residues" evidence="1">
    <location>
        <begin position="13"/>
        <end position="25"/>
    </location>
</feature>